<dbReference type="AlphaFoldDB" id="A0A844XA82"/>
<reference evidence="2 3" key="2">
    <citation type="submission" date="2020-02" db="EMBL/GenBank/DDBJ databases">
        <title>Erythrobacter dongmakensis sp. nov., isolated from a tidal mudflat.</title>
        <authorList>
            <person name="Kim I.S."/>
        </authorList>
    </citation>
    <scope>NUCLEOTIDE SEQUENCE [LARGE SCALE GENOMIC DNA]</scope>
    <source>
        <strain evidence="2 3">GH3-10</strain>
    </source>
</reference>
<evidence type="ECO:0000256" key="1">
    <source>
        <dbReference type="SAM" id="MobiDB-lite"/>
    </source>
</evidence>
<name>A0A844XA82_9SPHN</name>
<gene>
    <name evidence="2" type="ORF">GRF63_01530</name>
</gene>
<proteinExistence type="predicted"/>
<accession>A0A844XA82</accession>
<dbReference type="EMBL" id="WUBR01000001">
    <property type="protein sequence ID" value="MWV26574.1"/>
    <property type="molecule type" value="Genomic_DNA"/>
</dbReference>
<reference evidence="2 3" key="1">
    <citation type="submission" date="2019-12" db="EMBL/GenBank/DDBJ databases">
        <authorList>
            <person name="Lee S.D."/>
        </authorList>
    </citation>
    <scope>NUCLEOTIDE SEQUENCE [LARGE SCALE GENOMIC DNA]</scope>
    <source>
        <strain evidence="2 3">GH3-10</strain>
    </source>
</reference>
<dbReference type="RefSeq" id="WP_160484251.1">
    <property type="nucleotide sequence ID" value="NZ_WUBR01000001.1"/>
</dbReference>
<evidence type="ECO:0000313" key="2">
    <source>
        <dbReference type="EMBL" id="MWV26574.1"/>
    </source>
</evidence>
<protein>
    <submittedName>
        <fullName evidence="2">Uncharacterized protein</fullName>
    </submittedName>
</protein>
<feature type="region of interest" description="Disordered" evidence="1">
    <location>
        <begin position="1"/>
        <end position="22"/>
    </location>
</feature>
<dbReference type="Proteomes" id="UP000461409">
    <property type="component" value="Unassembled WGS sequence"/>
</dbReference>
<evidence type="ECO:0000313" key="3">
    <source>
        <dbReference type="Proteomes" id="UP000461409"/>
    </source>
</evidence>
<comment type="caution">
    <text evidence="2">The sequence shown here is derived from an EMBL/GenBank/DDBJ whole genome shotgun (WGS) entry which is preliminary data.</text>
</comment>
<organism evidence="2 3">
    <name type="scientific">Aurantiacibacter rhizosphaerae</name>
    <dbReference type="NCBI Taxonomy" id="2691582"/>
    <lineage>
        <taxon>Bacteria</taxon>
        <taxon>Pseudomonadati</taxon>
        <taxon>Pseudomonadota</taxon>
        <taxon>Alphaproteobacteria</taxon>
        <taxon>Sphingomonadales</taxon>
        <taxon>Erythrobacteraceae</taxon>
        <taxon>Aurantiacibacter</taxon>
    </lineage>
</organism>
<sequence>MMDDNEAEKRRQRGFKPNVQMNGKRKGARSFIMTPEGAFIQKDGKLHTLADAVDLFCSEVAHDPASWNANMKGYQYLVSHTDTADREDVRRALGWLEMALAQRQRDAAVAACKYLAAIPPMLLAADYGRVMAIFNSRIVGMVWALTPDLDMKPLPPRIPRFGQEAGFGLIRAVPEFYAMLAMLGPEMEEIVTQLVEEALAYKVSLPPQLVSLARSGPAARG</sequence>
<keyword evidence="3" id="KW-1185">Reference proteome</keyword>